<evidence type="ECO:0000313" key="2">
    <source>
        <dbReference type="EMBL" id="OCL06591.1"/>
    </source>
</evidence>
<dbReference type="CDD" id="cd04301">
    <property type="entry name" value="NAT_SF"/>
    <property type="match status" value="1"/>
</dbReference>
<dbReference type="AlphaFoldDB" id="A0A8E2EXI4"/>
<dbReference type="InterPro" id="IPR016181">
    <property type="entry name" value="Acyl_CoA_acyltransferase"/>
</dbReference>
<protein>
    <recommendedName>
        <fullName evidence="1">N-acetyltransferase domain-containing protein</fullName>
    </recommendedName>
</protein>
<dbReference type="SUPFAM" id="SSF55729">
    <property type="entry name" value="Acyl-CoA N-acyltransferases (Nat)"/>
    <property type="match status" value="1"/>
</dbReference>
<accession>A0A8E2EXI4</accession>
<keyword evidence="3" id="KW-1185">Reference proteome</keyword>
<dbReference type="PROSITE" id="PS51186">
    <property type="entry name" value="GNAT"/>
    <property type="match status" value="1"/>
</dbReference>
<dbReference type="Gene3D" id="3.40.630.30">
    <property type="match status" value="1"/>
</dbReference>
<organism evidence="2 3">
    <name type="scientific">Glonium stellatum</name>
    <dbReference type="NCBI Taxonomy" id="574774"/>
    <lineage>
        <taxon>Eukaryota</taxon>
        <taxon>Fungi</taxon>
        <taxon>Dikarya</taxon>
        <taxon>Ascomycota</taxon>
        <taxon>Pezizomycotina</taxon>
        <taxon>Dothideomycetes</taxon>
        <taxon>Pleosporomycetidae</taxon>
        <taxon>Gloniales</taxon>
        <taxon>Gloniaceae</taxon>
        <taxon>Glonium</taxon>
    </lineage>
</organism>
<dbReference type="GO" id="GO:0016747">
    <property type="term" value="F:acyltransferase activity, transferring groups other than amino-acyl groups"/>
    <property type="evidence" value="ECO:0007669"/>
    <property type="project" value="InterPro"/>
</dbReference>
<dbReference type="PANTHER" id="PTHR47542">
    <property type="entry name" value="ACYL-COA N-ACYLTRANSFERASES (NAT) SUPERFAMILY PROTEIN"/>
    <property type="match status" value="1"/>
</dbReference>
<proteinExistence type="predicted"/>
<name>A0A8E2EXI4_9PEZI</name>
<dbReference type="Proteomes" id="UP000250140">
    <property type="component" value="Unassembled WGS sequence"/>
</dbReference>
<dbReference type="OrthoDB" id="41532at2759"/>
<gene>
    <name evidence="2" type="ORF">AOQ84DRAFT_321196</name>
</gene>
<evidence type="ECO:0000313" key="3">
    <source>
        <dbReference type="Proteomes" id="UP000250140"/>
    </source>
</evidence>
<dbReference type="PANTHER" id="PTHR47542:SF2">
    <property type="entry name" value="ACYL-COA N-ACYLTRANSFERASES (NAT) SUPERFAMILY PROTEIN"/>
    <property type="match status" value="1"/>
</dbReference>
<dbReference type="InterPro" id="IPR000182">
    <property type="entry name" value="GNAT_dom"/>
</dbReference>
<evidence type="ECO:0000259" key="1">
    <source>
        <dbReference type="PROSITE" id="PS51186"/>
    </source>
</evidence>
<reference evidence="2 3" key="1">
    <citation type="journal article" date="2016" name="Nat. Commun.">
        <title>Ectomycorrhizal ecology is imprinted in the genome of the dominant symbiotic fungus Cenococcum geophilum.</title>
        <authorList>
            <consortium name="DOE Joint Genome Institute"/>
            <person name="Peter M."/>
            <person name="Kohler A."/>
            <person name="Ohm R.A."/>
            <person name="Kuo A."/>
            <person name="Krutzmann J."/>
            <person name="Morin E."/>
            <person name="Arend M."/>
            <person name="Barry K.W."/>
            <person name="Binder M."/>
            <person name="Choi C."/>
            <person name="Clum A."/>
            <person name="Copeland A."/>
            <person name="Grisel N."/>
            <person name="Haridas S."/>
            <person name="Kipfer T."/>
            <person name="LaButti K."/>
            <person name="Lindquist E."/>
            <person name="Lipzen A."/>
            <person name="Maire R."/>
            <person name="Meier B."/>
            <person name="Mihaltcheva S."/>
            <person name="Molinier V."/>
            <person name="Murat C."/>
            <person name="Poggeler S."/>
            <person name="Quandt C.A."/>
            <person name="Sperisen C."/>
            <person name="Tritt A."/>
            <person name="Tisserant E."/>
            <person name="Crous P.W."/>
            <person name="Henrissat B."/>
            <person name="Nehls U."/>
            <person name="Egli S."/>
            <person name="Spatafora J.W."/>
            <person name="Grigoriev I.V."/>
            <person name="Martin F.M."/>
        </authorList>
    </citation>
    <scope>NUCLEOTIDE SEQUENCE [LARGE SCALE GENOMIC DNA]</scope>
    <source>
        <strain evidence="2 3">CBS 207.34</strain>
    </source>
</reference>
<dbReference type="Pfam" id="PF00583">
    <property type="entry name" value="Acetyltransf_1"/>
    <property type="match status" value="1"/>
</dbReference>
<feature type="domain" description="N-acetyltransferase" evidence="1">
    <location>
        <begin position="1"/>
        <end position="85"/>
    </location>
</feature>
<sequence length="85" mass="9671">MKRLALLHKICVAQPHRQQGIAKAAIALLRSRLEKEGCDSIQLWVDEDRSAARALYASCDFKQVDRCLDYYGPGRIGLKMVLRLE</sequence>
<dbReference type="EMBL" id="KV750027">
    <property type="protein sequence ID" value="OCL06591.1"/>
    <property type="molecule type" value="Genomic_DNA"/>
</dbReference>